<dbReference type="AlphaFoldDB" id="A0A7S3JRI4"/>
<name>A0A7S3JRI4_9STRA</name>
<reference evidence="1" key="1">
    <citation type="submission" date="2021-01" db="EMBL/GenBank/DDBJ databases">
        <authorList>
            <person name="Corre E."/>
            <person name="Pelletier E."/>
            <person name="Niang G."/>
            <person name="Scheremetjew M."/>
            <person name="Finn R."/>
            <person name="Kale V."/>
            <person name="Holt S."/>
            <person name="Cochrane G."/>
            <person name="Meng A."/>
            <person name="Brown T."/>
            <person name="Cohen L."/>
        </authorList>
    </citation>
    <scope>NUCLEOTIDE SEQUENCE</scope>
    <source>
        <strain evidence="1">CCMP1510</strain>
    </source>
</reference>
<evidence type="ECO:0000313" key="1">
    <source>
        <dbReference type="EMBL" id="CAE0360280.1"/>
    </source>
</evidence>
<evidence type="ECO:0008006" key="2">
    <source>
        <dbReference type="Google" id="ProtNLM"/>
    </source>
</evidence>
<dbReference type="EMBL" id="HBIJ01001354">
    <property type="protein sequence ID" value="CAE0360280.1"/>
    <property type="molecule type" value="Transcribed_RNA"/>
</dbReference>
<proteinExistence type="predicted"/>
<gene>
    <name evidence="1" type="ORF">ALAG00032_LOCUS1010</name>
</gene>
<accession>A0A7S3JRI4</accession>
<organism evidence="1">
    <name type="scientific">Aureoumbra lagunensis</name>
    <dbReference type="NCBI Taxonomy" id="44058"/>
    <lineage>
        <taxon>Eukaryota</taxon>
        <taxon>Sar</taxon>
        <taxon>Stramenopiles</taxon>
        <taxon>Ochrophyta</taxon>
        <taxon>Pelagophyceae</taxon>
        <taxon>Pelagomonadales</taxon>
        <taxon>Aureoumbra</taxon>
    </lineage>
</organism>
<protein>
    <recommendedName>
        <fullName evidence="2">Lipoxygenase domain-containing protein</fullName>
    </recommendedName>
</protein>
<sequence>MGNLFSSKAYVEVFPNVHLPEDEPLPAKIRQFFDLNWYTVHRAIFTYALTGGSGSAFVGKEKTSDSLDEAQQIVIKKVGLKVPLEIEGYALFGTNNHVKNLCLLLKTNPWMAMALIPYGRDGFELKAFDENEKNPNLFLQIMRTMTVVKNDGAGGRVNFKFDAQLNILKFEAFDANHTKVVVEPDSINFWAAAALYNLVFFASAVHATMHVLHFLLTSALDVATYNFTTLNIWAETYDDNIANKYLQVFALLINDPSADGAIITGRLGFGASELASPTIREILKDNALLAWSKCTSLQDFLDLMFHKKVLESSHCLTEFKKHVALIPQFSTKCVESLSKIDSNAFHQSETHLATYLGKCGDFGQTNKITTIKSWIEIMCVTGIIHGSTLSYTRLLGVADIVKWRNISQEKWDEGDQQIISTGLGTISGMETDRHVMTASLTRPSFFNFKKIDPAFQKVLEEFDTQVSALKEAHKQKLLEDIDTLKNFGFILTDFAPDNFDSKQCTIATYI</sequence>